<sequence length="101" mass="10581">MAQLPCVRGRILELPSLSPPSPIDPVRPASLGEKPAVALIDVTVVLRNVSELSPFPVSNSGCINTKFTAGVVPAGFGTTFAILIAVSGTMRQLSVRSCVRH</sequence>
<evidence type="ECO:0000313" key="1">
    <source>
        <dbReference type="EMBL" id="KAJ3658036.1"/>
    </source>
</evidence>
<reference evidence="1" key="1">
    <citation type="journal article" date="2023" name="G3 (Bethesda)">
        <title>Whole genome assemblies of Zophobas morio and Tenebrio molitor.</title>
        <authorList>
            <person name="Kaur S."/>
            <person name="Stinson S.A."/>
            <person name="diCenzo G.C."/>
        </authorList>
    </citation>
    <scope>NUCLEOTIDE SEQUENCE</scope>
    <source>
        <strain evidence="1">QUZm001</strain>
    </source>
</reference>
<protein>
    <submittedName>
        <fullName evidence="1">Uncharacterized protein</fullName>
    </submittedName>
</protein>
<dbReference type="EMBL" id="JALNTZ010000003">
    <property type="protein sequence ID" value="KAJ3658036.1"/>
    <property type="molecule type" value="Genomic_DNA"/>
</dbReference>
<evidence type="ECO:0000313" key="2">
    <source>
        <dbReference type="Proteomes" id="UP001168821"/>
    </source>
</evidence>
<gene>
    <name evidence="1" type="ORF">Zmor_009802</name>
</gene>
<dbReference type="Proteomes" id="UP001168821">
    <property type="component" value="Unassembled WGS sequence"/>
</dbReference>
<accession>A0AA38IMD0</accession>
<keyword evidence="2" id="KW-1185">Reference proteome</keyword>
<organism evidence="1 2">
    <name type="scientific">Zophobas morio</name>
    <dbReference type="NCBI Taxonomy" id="2755281"/>
    <lineage>
        <taxon>Eukaryota</taxon>
        <taxon>Metazoa</taxon>
        <taxon>Ecdysozoa</taxon>
        <taxon>Arthropoda</taxon>
        <taxon>Hexapoda</taxon>
        <taxon>Insecta</taxon>
        <taxon>Pterygota</taxon>
        <taxon>Neoptera</taxon>
        <taxon>Endopterygota</taxon>
        <taxon>Coleoptera</taxon>
        <taxon>Polyphaga</taxon>
        <taxon>Cucujiformia</taxon>
        <taxon>Tenebrionidae</taxon>
        <taxon>Zophobas</taxon>
    </lineage>
</organism>
<proteinExistence type="predicted"/>
<dbReference type="AlphaFoldDB" id="A0AA38IMD0"/>
<comment type="caution">
    <text evidence="1">The sequence shown here is derived from an EMBL/GenBank/DDBJ whole genome shotgun (WGS) entry which is preliminary data.</text>
</comment>
<name>A0AA38IMD0_9CUCU</name>